<evidence type="ECO:0000313" key="2">
    <source>
        <dbReference type="WBParaSite" id="PEQ_0000200501-mRNA-1"/>
    </source>
</evidence>
<evidence type="ECO:0000313" key="1">
    <source>
        <dbReference type="Proteomes" id="UP000887564"/>
    </source>
</evidence>
<proteinExistence type="predicted"/>
<dbReference type="WBParaSite" id="PEQ_0000200501-mRNA-1">
    <property type="protein sequence ID" value="PEQ_0000200501-mRNA-1"/>
    <property type="gene ID" value="PEQ_0000200501"/>
</dbReference>
<name>A0A914RBB6_PAREQ</name>
<protein>
    <submittedName>
        <fullName evidence="2">Uncharacterized protein</fullName>
    </submittedName>
</protein>
<dbReference type="InterPro" id="IPR029052">
    <property type="entry name" value="Metallo-depent_PP-like"/>
</dbReference>
<dbReference type="Proteomes" id="UP000887564">
    <property type="component" value="Unplaced"/>
</dbReference>
<dbReference type="Gene3D" id="3.60.21.10">
    <property type="match status" value="1"/>
</dbReference>
<reference evidence="2" key="1">
    <citation type="submission" date="2022-11" db="UniProtKB">
        <authorList>
            <consortium name="WormBaseParasite"/>
        </authorList>
    </citation>
    <scope>IDENTIFICATION</scope>
</reference>
<dbReference type="AlphaFoldDB" id="A0A914RBB6"/>
<organism evidence="1 2">
    <name type="scientific">Parascaris equorum</name>
    <name type="common">Equine roundworm</name>
    <dbReference type="NCBI Taxonomy" id="6256"/>
    <lineage>
        <taxon>Eukaryota</taxon>
        <taxon>Metazoa</taxon>
        <taxon>Ecdysozoa</taxon>
        <taxon>Nematoda</taxon>
        <taxon>Chromadorea</taxon>
        <taxon>Rhabditida</taxon>
        <taxon>Spirurina</taxon>
        <taxon>Ascaridomorpha</taxon>
        <taxon>Ascaridoidea</taxon>
        <taxon>Ascarididae</taxon>
        <taxon>Parascaris</taxon>
    </lineage>
</organism>
<accession>A0A914RBB6</accession>
<dbReference type="SUPFAM" id="SSF56300">
    <property type="entry name" value="Metallo-dependent phosphatases"/>
    <property type="match status" value="1"/>
</dbReference>
<sequence>MSCRLWPRVTGKEFLMRTMWDVEYNMEELLEMITTARVLFSGENALVEVGIPLVIVGDIHGQVILEFVISSS</sequence>
<keyword evidence="1" id="KW-1185">Reference proteome</keyword>